<evidence type="ECO:0000259" key="1">
    <source>
        <dbReference type="Pfam" id="PF00534"/>
    </source>
</evidence>
<dbReference type="GO" id="GO:0016757">
    <property type="term" value="F:glycosyltransferase activity"/>
    <property type="evidence" value="ECO:0007669"/>
    <property type="project" value="InterPro"/>
</dbReference>
<dbReference type="OrthoDB" id="9813214at2"/>
<dbReference type="Pfam" id="PF13439">
    <property type="entry name" value="Glyco_transf_4"/>
    <property type="match status" value="1"/>
</dbReference>
<dbReference type="PANTHER" id="PTHR46401:SF8">
    <property type="entry name" value="BLL6006 PROTEIN"/>
    <property type="match status" value="1"/>
</dbReference>
<dbReference type="AlphaFoldDB" id="A0A081NW49"/>
<protein>
    <submittedName>
        <fullName evidence="3">Glycosyl transferase family 1</fullName>
    </submittedName>
</protein>
<feature type="domain" description="Glycosyltransferase subfamily 4-like N-terminal" evidence="2">
    <location>
        <begin position="12"/>
        <end position="168"/>
    </location>
</feature>
<dbReference type="SUPFAM" id="SSF53756">
    <property type="entry name" value="UDP-Glycosyltransferase/glycogen phosphorylase"/>
    <property type="match status" value="1"/>
</dbReference>
<sequence length="388" mass="43942">MKILIWSYMFSIGGGGRLLTNLATALARQPDVHYVRVVLSAQTGFKDRVSTLEHPKIDIVYSEEDIRNTPNHPYIVDCDVVYVFWPHGPAFVDFHKPTVITFHDATIFDYVPPFTPGSVVREHWEKAKDWLERSTHVVVSSEYVKSRLVAHFGPACQSAFLIPHAISPSKYFENPSVDTTLSQLFPFPYFIYPANTSPHKNHYNLLLAYSRFSRRSQYSLLLIGYNTHLLRSVPPCWPELASIPTLVSLIKRVGLQIDKDVFPLGLVDDQLVAPLIKNAYALIMPSLAEGGGSYPVEEALSMGTPVLCSDIPVMREHLARRSAEVAWFNPESPDDMTRAMESLADNYAHYKQSAIQGMNDPTVSWDDIAKHYIAVFHSAHFHYRGFYL</sequence>
<dbReference type="eggNOG" id="COG0438">
    <property type="taxonomic scope" value="Bacteria"/>
</dbReference>
<dbReference type="InterPro" id="IPR001296">
    <property type="entry name" value="Glyco_trans_1"/>
</dbReference>
<accession>A0A081NW49</accession>
<evidence type="ECO:0000313" key="3">
    <source>
        <dbReference type="EMBL" id="KEQ22672.1"/>
    </source>
</evidence>
<dbReference type="EMBL" id="JNVM01000033">
    <property type="protein sequence ID" value="KEQ22672.1"/>
    <property type="molecule type" value="Genomic_DNA"/>
</dbReference>
<dbReference type="RefSeq" id="WP_036690805.1">
    <property type="nucleotide sequence ID" value="NZ_FYEP01000013.1"/>
</dbReference>
<dbReference type="CDD" id="cd03809">
    <property type="entry name" value="GT4_MtfB-like"/>
    <property type="match status" value="1"/>
</dbReference>
<reference evidence="3 4" key="1">
    <citation type="submission" date="2014-06" db="EMBL/GenBank/DDBJ databases">
        <title>Draft genome sequence of Paenibacillus sp. MSt1.</title>
        <authorList>
            <person name="Aw Y.K."/>
            <person name="Ong K.S."/>
            <person name="Gan H.M."/>
            <person name="Lee S.M."/>
        </authorList>
    </citation>
    <scope>NUCLEOTIDE SEQUENCE [LARGE SCALE GENOMIC DNA]</scope>
    <source>
        <strain evidence="3 4">MSt1</strain>
    </source>
</reference>
<evidence type="ECO:0000313" key="4">
    <source>
        <dbReference type="Proteomes" id="UP000028123"/>
    </source>
</evidence>
<dbReference type="InterPro" id="IPR028098">
    <property type="entry name" value="Glyco_trans_4-like_N"/>
</dbReference>
<gene>
    <name evidence="3" type="ORF">ET33_22480</name>
</gene>
<organism evidence="3 4">
    <name type="scientific">Paenibacillus tyrfis</name>
    <dbReference type="NCBI Taxonomy" id="1501230"/>
    <lineage>
        <taxon>Bacteria</taxon>
        <taxon>Bacillati</taxon>
        <taxon>Bacillota</taxon>
        <taxon>Bacilli</taxon>
        <taxon>Bacillales</taxon>
        <taxon>Paenibacillaceae</taxon>
        <taxon>Paenibacillus</taxon>
    </lineage>
</organism>
<keyword evidence="3" id="KW-0808">Transferase</keyword>
<proteinExistence type="predicted"/>
<feature type="domain" description="Glycosyl transferase family 1" evidence="1">
    <location>
        <begin position="188"/>
        <end position="351"/>
    </location>
</feature>
<name>A0A081NW49_9BACL</name>
<dbReference type="Proteomes" id="UP000028123">
    <property type="component" value="Unassembled WGS sequence"/>
</dbReference>
<dbReference type="PANTHER" id="PTHR46401">
    <property type="entry name" value="GLYCOSYLTRANSFERASE WBBK-RELATED"/>
    <property type="match status" value="1"/>
</dbReference>
<dbReference type="Pfam" id="PF00534">
    <property type="entry name" value="Glycos_transf_1"/>
    <property type="match status" value="1"/>
</dbReference>
<evidence type="ECO:0000259" key="2">
    <source>
        <dbReference type="Pfam" id="PF13439"/>
    </source>
</evidence>
<dbReference type="Gene3D" id="3.40.50.2000">
    <property type="entry name" value="Glycogen Phosphorylase B"/>
    <property type="match status" value="2"/>
</dbReference>
<comment type="caution">
    <text evidence="3">The sequence shown here is derived from an EMBL/GenBank/DDBJ whole genome shotgun (WGS) entry which is preliminary data.</text>
</comment>
<keyword evidence="4" id="KW-1185">Reference proteome</keyword>